<evidence type="ECO:0000313" key="2">
    <source>
        <dbReference type="EMBL" id="SFU52373.1"/>
    </source>
</evidence>
<accession>A0A1I7GV98</accession>
<protein>
    <submittedName>
        <fullName evidence="2">Putative Na+/H+ antiporter</fullName>
    </submittedName>
</protein>
<sequence>MYATLTTIQLISSALFAIAILHTFSTRLFDRLAHTRPAHAGMLHFLGEVEVVFGFWALVLILAMFAIDGSTAAIVYMDSRNFTEPMFVFAIMVIAGTRPILQTAMVAIHSVARIIPLSGCIGFYFITLALVPLLGSFITEPAAMTLAALILSNRILRMAFPCA</sequence>
<evidence type="ECO:0000313" key="3">
    <source>
        <dbReference type="Proteomes" id="UP000182649"/>
    </source>
</evidence>
<evidence type="ECO:0000256" key="1">
    <source>
        <dbReference type="SAM" id="Phobius"/>
    </source>
</evidence>
<dbReference type="Pfam" id="PF07399">
    <property type="entry name" value="Na_H_antiport_3"/>
    <property type="match status" value="1"/>
</dbReference>
<proteinExistence type="predicted"/>
<dbReference type="Proteomes" id="UP000182649">
    <property type="component" value="Unassembled WGS sequence"/>
</dbReference>
<gene>
    <name evidence="2" type="ORF">SAMN05216417_1063</name>
</gene>
<keyword evidence="1" id="KW-0812">Transmembrane</keyword>
<dbReference type="EMBL" id="FPBZ01000006">
    <property type="protein sequence ID" value="SFU52373.1"/>
    <property type="molecule type" value="Genomic_DNA"/>
</dbReference>
<feature type="transmembrane region" description="Helical" evidence="1">
    <location>
        <begin position="6"/>
        <end position="24"/>
    </location>
</feature>
<dbReference type="AlphaFoldDB" id="A0A1I7GV98"/>
<name>A0A1I7GV98_9PROT</name>
<reference evidence="2 3" key="1">
    <citation type="submission" date="2016-10" db="EMBL/GenBank/DDBJ databases">
        <authorList>
            <person name="de Groot N.N."/>
        </authorList>
    </citation>
    <scope>NUCLEOTIDE SEQUENCE [LARGE SCALE GENOMIC DNA]</scope>
    <source>
        <strain evidence="2 3">Nl14</strain>
    </source>
</reference>
<feature type="transmembrane region" description="Helical" evidence="1">
    <location>
        <begin position="45"/>
        <end position="67"/>
    </location>
</feature>
<organism evidence="2 3">
    <name type="scientific">Nitrosospira multiformis</name>
    <dbReference type="NCBI Taxonomy" id="1231"/>
    <lineage>
        <taxon>Bacteria</taxon>
        <taxon>Pseudomonadati</taxon>
        <taxon>Pseudomonadota</taxon>
        <taxon>Betaproteobacteria</taxon>
        <taxon>Nitrosomonadales</taxon>
        <taxon>Nitrosomonadaceae</taxon>
        <taxon>Nitrosospira</taxon>
    </lineage>
</organism>
<keyword evidence="1" id="KW-0472">Membrane</keyword>
<feature type="transmembrane region" description="Helical" evidence="1">
    <location>
        <begin position="114"/>
        <end position="135"/>
    </location>
</feature>
<dbReference type="InterPro" id="IPR009978">
    <property type="entry name" value="Na_H_antiport_3"/>
</dbReference>
<feature type="transmembrane region" description="Helical" evidence="1">
    <location>
        <begin position="87"/>
        <end position="107"/>
    </location>
</feature>
<keyword evidence="1" id="KW-1133">Transmembrane helix</keyword>